<evidence type="ECO:0000313" key="8">
    <source>
        <dbReference type="Proteomes" id="UP000094291"/>
    </source>
</evidence>
<dbReference type="STRING" id="197479.BFW38_12415"/>
<sequence>MSDDRRNTTHFGYEEVAVEEKATKVASVFHSVASHYDVMNDLMSFGIHRIWKKFTIEMSGVRKGHKVLDIAGGTGDLTMAFSRLVGDEGEVVLADINESMLNVGRDKLLDRGFGGNIRFVQANAESLPFPDNHFDCITIAFGLRNVTDKDKALADMARILKPGGRLLVLEFSKPTTALMSKAYDLYSFSALPLMGKLIAGDSESYRYLAESIRMHPDQETLKQMMSDAGLDHVEYHNMTGGVVALHRGVKL</sequence>
<keyword evidence="8" id="KW-1185">Reference proteome</keyword>
<dbReference type="NCBIfam" id="NF001240">
    <property type="entry name" value="PRK00216.1-1"/>
    <property type="match status" value="1"/>
</dbReference>
<evidence type="ECO:0000256" key="1">
    <source>
        <dbReference type="ARBA" id="ARBA00022428"/>
    </source>
</evidence>
<evidence type="ECO:0000256" key="6">
    <source>
        <dbReference type="HAMAP-Rule" id="MF_01813"/>
    </source>
</evidence>
<dbReference type="InterPro" id="IPR029063">
    <property type="entry name" value="SAM-dependent_MTases_sf"/>
</dbReference>
<comment type="caution">
    <text evidence="7">The sequence shown here is derived from an EMBL/GenBank/DDBJ whole genome shotgun (WGS) entry which is preliminary data.</text>
</comment>
<dbReference type="AlphaFoldDB" id="A0A1E2VBH4"/>
<feature type="binding site" evidence="6">
    <location>
        <position position="74"/>
    </location>
    <ligand>
        <name>S-adenosyl-L-methionine</name>
        <dbReference type="ChEBI" id="CHEBI:59789"/>
    </ligand>
</feature>
<dbReference type="PROSITE" id="PS51608">
    <property type="entry name" value="SAM_MT_UBIE"/>
    <property type="match status" value="1"/>
</dbReference>
<keyword evidence="1 6" id="KW-0474">Menaquinone biosynthesis</keyword>
<proteinExistence type="inferred from homology"/>
<reference evidence="7 8" key="1">
    <citation type="submission" date="2016-08" db="EMBL/GenBank/DDBJ databases">
        <authorList>
            <person name="Seilhamer J.J."/>
        </authorList>
    </citation>
    <scope>NUCLEOTIDE SEQUENCE [LARGE SCALE GENOMIC DNA]</scope>
    <source>
        <strain evidence="7 8">PH27A</strain>
    </source>
</reference>
<dbReference type="InterPro" id="IPR023576">
    <property type="entry name" value="UbiE/COQ5_MeTrFase_CS"/>
</dbReference>
<dbReference type="FunFam" id="3.40.50.150:FF:000014">
    <property type="entry name" value="Ubiquinone/menaquinone biosynthesis C-methyltransferase UbiE"/>
    <property type="match status" value="1"/>
</dbReference>
<dbReference type="Pfam" id="PF01209">
    <property type="entry name" value="Ubie_methyltran"/>
    <property type="match status" value="1"/>
</dbReference>
<keyword evidence="4 6" id="KW-0831">Ubiquinone biosynthesis</keyword>
<gene>
    <name evidence="6" type="primary">ubiE</name>
    <name evidence="7" type="ORF">BFW38_12415</name>
</gene>
<accession>A0A1E2VBH4</accession>
<organism evidence="7 8">
    <name type="scientific">Terasakiispira papahanaumokuakeensis</name>
    <dbReference type="NCBI Taxonomy" id="197479"/>
    <lineage>
        <taxon>Bacteria</taxon>
        <taxon>Pseudomonadati</taxon>
        <taxon>Pseudomonadota</taxon>
        <taxon>Gammaproteobacteria</taxon>
        <taxon>Oceanospirillales</taxon>
        <taxon>Terasakiispira</taxon>
    </lineage>
</organism>
<dbReference type="NCBIfam" id="TIGR01934">
    <property type="entry name" value="MenG_MenH_UbiE"/>
    <property type="match status" value="1"/>
</dbReference>
<feature type="binding site" evidence="6">
    <location>
        <begin position="123"/>
        <end position="124"/>
    </location>
    <ligand>
        <name>S-adenosyl-L-methionine</name>
        <dbReference type="ChEBI" id="CHEBI:59789"/>
    </ligand>
</feature>
<dbReference type="HAMAP" id="MF_01813">
    <property type="entry name" value="MenG_UbiE_methyltr"/>
    <property type="match status" value="1"/>
</dbReference>
<keyword evidence="3 6" id="KW-0808">Transferase</keyword>
<keyword evidence="2 6" id="KW-0489">Methyltransferase</keyword>
<comment type="function">
    <text evidence="6">Methyltransferase required for the conversion of demethylmenaquinol (DMKH2) to menaquinol (MKH2) and the conversion of 2-polyprenyl-6-methoxy-1,4-benzoquinol (DDMQH2) to 2-polyprenyl-3-methyl-6-methoxy-1,4-benzoquinol (DMQH2).</text>
</comment>
<evidence type="ECO:0000256" key="3">
    <source>
        <dbReference type="ARBA" id="ARBA00022679"/>
    </source>
</evidence>
<comment type="caution">
    <text evidence="6">Lacks conserved residue(s) required for the propagation of feature annotation.</text>
</comment>
<dbReference type="PROSITE" id="PS01183">
    <property type="entry name" value="UBIE_1"/>
    <property type="match status" value="1"/>
</dbReference>
<dbReference type="GO" id="GO:0043770">
    <property type="term" value="F:demethylmenaquinone methyltransferase activity"/>
    <property type="evidence" value="ECO:0007669"/>
    <property type="project" value="UniProtKB-UniRule"/>
</dbReference>
<evidence type="ECO:0000256" key="5">
    <source>
        <dbReference type="ARBA" id="ARBA00022691"/>
    </source>
</evidence>
<dbReference type="Gene3D" id="3.40.50.150">
    <property type="entry name" value="Vaccinia Virus protein VP39"/>
    <property type="match status" value="1"/>
</dbReference>
<dbReference type="GO" id="GO:0032259">
    <property type="term" value="P:methylation"/>
    <property type="evidence" value="ECO:0007669"/>
    <property type="project" value="UniProtKB-KW"/>
</dbReference>
<dbReference type="PANTHER" id="PTHR43591">
    <property type="entry name" value="METHYLTRANSFERASE"/>
    <property type="match status" value="1"/>
</dbReference>
<dbReference type="OrthoDB" id="9808140at2"/>
<comment type="similarity">
    <text evidence="6">Belongs to the class I-like SAM-binding methyltransferase superfamily. MenG/UbiE family.</text>
</comment>
<dbReference type="NCBIfam" id="NF001244">
    <property type="entry name" value="PRK00216.1-5"/>
    <property type="match status" value="1"/>
</dbReference>
<dbReference type="CDD" id="cd02440">
    <property type="entry name" value="AdoMet_MTases"/>
    <property type="match status" value="1"/>
</dbReference>
<evidence type="ECO:0000313" key="7">
    <source>
        <dbReference type="EMBL" id="ODC04212.1"/>
    </source>
</evidence>
<protein>
    <recommendedName>
        <fullName evidence="6">Ubiquinone/menaquinone biosynthesis C-methyltransferase UbiE</fullName>
        <ecNumber evidence="6">2.1.1.163</ecNumber>
        <ecNumber evidence="6">2.1.1.201</ecNumber>
    </recommendedName>
    <alternativeName>
        <fullName evidence="6">2-methoxy-6-polyprenyl-1,4-benzoquinol methylase</fullName>
    </alternativeName>
    <alternativeName>
        <fullName evidence="6">Demethylmenaquinone methyltransferase</fullName>
    </alternativeName>
</protein>
<evidence type="ECO:0000256" key="4">
    <source>
        <dbReference type="ARBA" id="ARBA00022688"/>
    </source>
</evidence>
<comment type="pathway">
    <text evidence="6">Quinol/quinone metabolism; menaquinone biosynthesis; menaquinol from 1,4-dihydroxy-2-naphthoate: step 2/2.</text>
</comment>
<dbReference type="GO" id="GO:0009060">
    <property type="term" value="P:aerobic respiration"/>
    <property type="evidence" value="ECO:0007669"/>
    <property type="project" value="UniProtKB-UniRule"/>
</dbReference>
<comment type="catalytic activity">
    <reaction evidence="6">
        <text>a 2-demethylmenaquinol + S-adenosyl-L-methionine = a menaquinol + S-adenosyl-L-homocysteine + H(+)</text>
        <dbReference type="Rhea" id="RHEA:42640"/>
        <dbReference type="Rhea" id="RHEA-COMP:9539"/>
        <dbReference type="Rhea" id="RHEA-COMP:9563"/>
        <dbReference type="ChEBI" id="CHEBI:15378"/>
        <dbReference type="ChEBI" id="CHEBI:18151"/>
        <dbReference type="ChEBI" id="CHEBI:55437"/>
        <dbReference type="ChEBI" id="CHEBI:57856"/>
        <dbReference type="ChEBI" id="CHEBI:59789"/>
        <dbReference type="EC" id="2.1.1.163"/>
    </reaction>
</comment>
<dbReference type="RefSeq" id="WP_068999149.1">
    <property type="nucleotide sequence ID" value="NZ_MDTQ01000001.1"/>
</dbReference>
<comment type="pathway">
    <text evidence="6">Cofactor biosynthesis; ubiquinone biosynthesis.</text>
</comment>
<name>A0A1E2VBH4_9GAMM</name>
<dbReference type="GO" id="GO:0008425">
    <property type="term" value="F:2-methoxy-6-polyprenyl-1,4-benzoquinol methyltransferase activity"/>
    <property type="evidence" value="ECO:0007669"/>
    <property type="project" value="UniProtKB-UniRule"/>
</dbReference>
<keyword evidence="5 6" id="KW-0949">S-adenosyl-L-methionine</keyword>
<dbReference type="PANTHER" id="PTHR43591:SF24">
    <property type="entry name" value="2-METHOXY-6-POLYPRENYL-1,4-BENZOQUINOL METHYLASE, MITOCHONDRIAL"/>
    <property type="match status" value="1"/>
</dbReference>
<dbReference type="SUPFAM" id="SSF53335">
    <property type="entry name" value="S-adenosyl-L-methionine-dependent methyltransferases"/>
    <property type="match status" value="1"/>
</dbReference>
<dbReference type="EC" id="2.1.1.201" evidence="6"/>
<feature type="binding site" evidence="6">
    <location>
        <position position="95"/>
    </location>
    <ligand>
        <name>S-adenosyl-L-methionine</name>
        <dbReference type="ChEBI" id="CHEBI:59789"/>
    </ligand>
</feature>
<evidence type="ECO:0000256" key="2">
    <source>
        <dbReference type="ARBA" id="ARBA00022603"/>
    </source>
</evidence>
<dbReference type="InterPro" id="IPR004033">
    <property type="entry name" value="UbiE/COQ5_MeTrFase"/>
</dbReference>
<dbReference type="UniPathway" id="UPA00079">
    <property type="reaction ID" value="UER00169"/>
</dbReference>
<dbReference type="UniPathway" id="UPA00232"/>
<dbReference type="Proteomes" id="UP000094291">
    <property type="component" value="Unassembled WGS sequence"/>
</dbReference>
<comment type="catalytic activity">
    <reaction evidence="6">
        <text>a 2-methoxy-6-(all-trans-polyprenyl)benzene-1,4-diol + S-adenosyl-L-methionine = a 5-methoxy-2-methyl-3-(all-trans-polyprenyl)benzene-1,4-diol + S-adenosyl-L-homocysteine + H(+)</text>
        <dbReference type="Rhea" id="RHEA:28286"/>
        <dbReference type="Rhea" id="RHEA-COMP:10858"/>
        <dbReference type="Rhea" id="RHEA-COMP:10859"/>
        <dbReference type="ChEBI" id="CHEBI:15378"/>
        <dbReference type="ChEBI" id="CHEBI:57856"/>
        <dbReference type="ChEBI" id="CHEBI:59789"/>
        <dbReference type="ChEBI" id="CHEBI:84166"/>
        <dbReference type="ChEBI" id="CHEBI:84167"/>
        <dbReference type="EC" id="2.1.1.201"/>
    </reaction>
</comment>
<dbReference type="GO" id="GO:0009234">
    <property type="term" value="P:menaquinone biosynthetic process"/>
    <property type="evidence" value="ECO:0007669"/>
    <property type="project" value="UniProtKB-UniRule"/>
</dbReference>
<dbReference type="EC" id="2.1.1.163" evidence="6"/>
<dbReference type="EMBL" id="MDTQ01000001">
    <property type="protein sequence ID" value="ODC04212.1"/>
    <property type="molecule type" value="Genomic_DNA"/>
</dbReference>